<accession>L9ZJL5</accession>
<organism evidence="2 3">
    <name type="scientific">Natrialba hulunbeirensis JCM 10989</name>
    <dbReference type="NCBI Taxonomy" id="1227493"/>
    <lineage>
        <taxon>Archaea</taxon>
        <taxon>Methanobacteriati</taxon>
        <taxon>Methanobacteriota</taxon>
        <taxon>Stenosarchaea group</taxon>
        <taxon>Halobacteria</taxon>
        <taxon>Halobacteriales</taxon>
        <taxon>Natrialbaceae</taxon>
        <taxon>Natrialba</taxon>
    </lineage>
</organism>
<evidence type="ECO:0000256" key="1">
    <source>
        <dbReference type="SAM" id="Phobius"/>
    </source>
</evidence>
<name>L9ZJL5_9EURY</name>
<sequence length="63" mass="6620">MINIHLCLVGIHISLVGSALLIESQIAGHSPGPISWLMLIGGLILTLFSVLNQLFPVPTGSDT</sequence>
<gene>
    <name evidence="2" type="ORF">C483_18930</name>
</gene>
<dbReference type="AlphaFoldDB" id="L9ZJL5"/>
<reference evidence="2 3" key="1">
    <citation type="journal article" date="2014" name="PLoS Genet.">
        <title>Phylogenetically driven sequencing of extremely halophilic archaea reveals strategies for static and dynamic osmo-response.</title>
        <authorList>
            <person name="Becker E.A."/>
            <person name="Seitzer P.M."/>
            <person name="Tritt A."/>
            <person name="Larsen D."/>
            <person name="Krusor M."/>
            <person name="Yao A.I."/>
            <person name="Wu D."/>
            <person name="Madern D."/>
            <person name="Eisen J.A."/>
            <person name="Darling A.E."/>
            <person name="Facciotti M.T."/>
        </authorList>
    </citation>
    <scope>NUCLEOTIDE SEQUENCE [LARGE SCALE GENOMIC DNA]</scope>
    <source>
        <strain evidence="2 3">JCM 10989</strain>
    </source>
</reference>
<protein>
    <submittedName>
        <fullName evidence="2">Uncharacterized protein</fullName>
    </submittedName>
</protein>
<proteinExistence type="predicted"/>
<evidence type="ECO:0000313" key="3">
    <source>
        <dbReference type="Proteomes" id="UP000011519"/>
    </source>
</evidence>
<keyword evidence="1" id="KW-1133">Transmembrane helix</keyword>
<dbReference type="Proteomes" id="UP000011519">
    <property type="component" value="Unassembled WGS sequence"/>
</dbReference>
<feature type="transmembrane region" description="Helical" evidence="1">
    <location>
        <begin position="34"/>
        <end position="55"/>
    </location>
</feature>
<keyword evidence="1" id="KW-0472">Membrane</keyword>
<dbReference type="EMBL" id="AOIM01000043">
    <property type="protein sequence ID" value="ELY86514.1"/>
    <property type="molecule type" value="Genomic_DNA"/>
</dbReference>
<keyword evidence="3" id="KW-1185">Reference proteome</keyword>
<keyword evidence="1" id="KW-0812">Transmembrane</keyword>
<evidence type="ECO:0000313" key="2">
    <source>
        <dbReference type="EMBL" id="ELY86514.1"/>
    </source>
</evidence>
<comment type="caution">
    <text evidence="2">The sequence shown here is derived from an EMBL/GenBank/DDBJ whole genome shotgun (WGS) entry which is preliminary data.</text>
</comment>